<sequence>MRLKVLKSASESVMQLVTGCQRSEKAAGPLGAILHPCQDRR</sequence>
<keyword evidence="2" id="KW-1185">Reference proteome</keyword>
<evidence type="ECO:0000313" key="1">
    <source>
        <dbReference type="EMBL" id="VCX39960.1"/>
    </source>
</evidence>
<dbReference type="AlphaFoldDB" id="A0A9X9Q8X2"/>
<name>A0A9X9Q8X2_GULGU</name>
<dbReference type="EMBL" id="CYRY02044793">
    <property type="protein sequence ID" value="VCX39960.1"/>
    <property type="molecule type" value="Genomic_DNA"/>
</dbReference>
<comment type="caution">
    <text evidence="1">The sequence shown here is derived from an EMBL/GenBank/DDBJ whole genome shotgun (WGS) entry which is preliminary data.</text>
</comment>
<evidence type="ECO:0000313" key="2">
    <source>
        <dbReference type="Proteomes" id="UP000269945"/>
    </source>
</evidence>
<reference evidence="1 2" key="1">
    <citation type="submission" date="2018-10" db="EMBL/GenBank/DDBJ databases">
        <authorList>
            <person name="Ekblom R."/>
            <person name="Jareborg N."/>
        </authorList>
    </citation>
    <scope>NUCLEOTIDE SEQUENCE [LARGE SCALE GENOMIC DNA]</scope>
    <source>
        <tissue evidence="1">Muscle</tissue>
    </source>
</reference>
<protein>
    <submittedName>
        <fullName evidence="1">Uncharacterized protein</fullName>
    </submittedName>
</protein>
<organism evidence="1 2">
    <name type="scientific">Gulo gulo</name>
    <name type="common">Wolverine</name>
    <name type="synonym">Gluton</name>
    <dbReference type="NCBI Taxonomy" id="48420"/>
    <lineage>
        <taxon>Eukaryota</taxon>
        <taxon>Metazoa</taxon>
        <taxon>Chordata</taxon>
        <taxon>Craniata</taxon>
        <taxon>Vertebrata</taxon>
        <taxon>Euteleostomi</taxon>
        <taxon>Mammalia</taxon>
        <taxon>Eutheria</taxon>
        <taxon>Laurasiatheria</taxon>
        <taxon>Carnivora</taxon>
        <taxon>Caniformia</taxon>
        <taxon>Musteloidea</taxon>
        <taxon>Mustelidae</taxon>
        <taxon>Guloninae</taxon>
        <taxon>Gulo</taxon>
    </lineage>
</organism>
<gene>
    <name evidence="1" type="ORF">BN2614_LOCUS1</name>
</gene>
<dbReference type="Proteomes" id="UP000269945">
    <property type="component" value="Unassembled WGS sequence"/>
</dbReference>
<accession>A0A9X9Q8X2</accession>
<proteinExistence type="predicted"/>